<keyword evidence="4" id="KW-1185">Reference proteome</keyword>
<dbReference type="PANTHER" id="PTHR22911:SF137">
    <property type="entry name" value="SOLUTE CARRIER FAMILY 35 MEMBER G2-RELATED"/>
    <property type="match status" value="1"/>
</dbReference>
<name>B4D8B5_9BACT</name>
<dbReference type="Pfam" id="PF00892">
    <property type="entry name" value="EamA"/>
    <property type="match status" value="1"/>
</dbReference>
<dbReference type="InterPro" id="IPR000620">
    <property type="entry name" value="EamA_dom"/>
</dbReference>
<dbReference type="RefSeq" id="WP_006982476.1">
    <property type="nucleotide sequence ID" value="NZ_ABVL01000021.1"/>
</dbReference>
<evidence type="ECO:0000313" key="3">
    <source>
        <dbReference type="EMBL" id="EDY17308.1"/>
    </source>
</evidence>
<dbReference type="SUPFAM" id="SSF103481">
    <property type="entry name" value="Multidrug resistance efflux transporter EmrE"/>
    <property type="match status" value="1"/>
</dbReference>
<dbReference type="AlphaFoldDB" id="B4D8B5"/>
<dbReference type="eggNOG" id="COG2510">
    <property type="taxonomic scope" value="Bacteria"/>
</dbReference>
<dbReference type="PANTHER" id="PTHR22911">
    <property type="entry name" value="ACYL-MALONYL CONDENSING ENZYME-RELATED"/>
    <property type="match status" value="1"/>
</dbReference>
<dbReference type="GO" id="GO:0016020">
    <property type="term" value="C:membrane"/>
    <property type="evidence" value="ECO:0007669"/>
    <property type="project" value="InterPro"/>
</dbReference>
<gene>
    <name evidence="3" type="ORF">CfE428DRAFT_5155</name>
</gene>
<keyword evidence="1" id="KW-0472">Membrane</keyword>
<feature type="transmembrane region" description="Helical" evidence="1">
    <location>
        <begin position="6"/>
        <end position="23"/>
    </location>
</feature>
<feature type="transmembrane region" description="Helical" evidence="1">
    <location>
        <begin position="70"/>
        <end position="88"/>
    </location>
</feature>
<reference evidence="3 4" key="1">
    <citation type="journal article" date="2011" name="J. Bacteriol.">
        <title>Genome sequence of Chthoniobacter flavus Ellin428, an aerobic heterotrophic soil bacterium.</title>
        <authorList>
            <person name="Kant R."/>
            <person name="van Passel M.W."/>
            <person name="Palva A."/>
            <person name="Lucas S."/>
            <person name="Lapidus A."/>
            <person name="Glavina Del Rio T."/>
            <person name="Dalin E."/>
            <person name="Tice H."/>
            <person name="Bruce D."/>
            <person name="Goodwin L."/>
            <person name="Pitluck S."/>
            <person name="Larimer F.W."/>
            <person name="Land M.L."/>
            <person name="Hauser L."/>
            <person name="Sangwan P."/>
            <person name="de Vos W.M."/>
            <person name="Janssen P.H."/>
            <person name="Smidt H."/>
        </authorList>
    </citation>
    <scope>NUCLEOTIDE SEQUENCE [LARGE SCALE GENOMIC DNA]</scope>
    <source>
        <strain evidence="3 4">Ellin428</strain>
    </source>
</reference>
<dbReference type="EMBL" id="ABVL01000021">
    <property type="protein sequence ID" value="EDY17308.1"/>
    <property type="molecule type" value="Genomic_DNA"/>
</dbReference>
<dbReference type="Proteomes" id="UP000005824">
    <property type="component" value="Unassembled WGS sequence"/>
</dbReference>
<feature type="transmembrane region" description="Helical" evidence="1">
    <location>
        <begin position="95"/>
        <end position="118"/>
    </location>
</feature>
<feature type="transmembrane region" description="Helical" evidence="1">
    <location>
        <begin position="35"/>
        <end position="55"/>
    </location>
</feature>
<keyword evidence="1" id="KW-1133">Transmembrane helix</keyword>
<evidence type="ECO:0000313" key="4">
    <source>
        <dbReference type="Proteomes" id="UP000005824"/>
    </source>
</evidence>
<dbReference type="InParanoid" id="B4D8B5"/>
<dbReference type="InterPro" id="IPR037185">
    <property type="entry name" value="EmrE-like"/>
</dbReference>
<accession>B4D8B5</accession>
<comment type="caution">
    <text evidence="3">The sequence shown here is derived from an EMBL/GenBank/DDBJ whole genome shotgun (WGS) entry which is preliminary data.</text>
</comment>
<organism evidence="3 4">
    <name type="scientific">Chthoniobacter flavus Ellin428</name>
    <dbReference type="NCBI Taxonomy" id="497964"/>
    <lineage>
        <taxon>Bacteria</taxon>
        <taxon>Pseudomonadati</taxon>
        <taxon>Verrucomicrobiota</taxon>
        <taxon>Spartobacteria</taxon>
        <taxon>Chthoniobacterales</taxon>
        <taxon>Chthoniobacteraceae</taxon>
        <taxon>Chthoniobacter</taxon>
    </lineage>
</organism>
<proteinExistence type="predicted"/>
<dbReference type="STRING" id="497964.CfE428DRAFT_5155"/>
<protein>
    <recommendedName>
        <fullName evidence="2">EamA domain-containing protein</fullName>
    </recommendedName>
</protein>
<feature type="domain" description="EamA" evidence="2">
    <location>
        <begin position="6"/>
        <end position="141"/>
    </location>
</feature>
<dbReference type="Gene3D" id="1.10.3730.20">
    <property type="match status" value="1"/>
</dbReference>
<evidence type="ECO:0000256" key="1">
    <source>
        <dbReference type="SAM" id="Phobius"/>
    </source>
</evidence>
<keyword evidence="1" id="KW-0812">Transmembrane</keyword>
<sequence length="143" mass="15043">MEPWKIQAILAAVFAGLTSILAKSGMKTLGPDVSLALRTAVVFVLIVANAFIWTSGRPGAALAAARPRDLLLLALSGLTTSLSWIFYYRAMKTGTVSFVALVDKGSIIVTLVLAFVLLHEPFTPKTACGAGLILGGVAVLTWK</sequence>
<evidence type="ECO:0000259" key="2">
    <source>
        <dbReference type="Pfam" id="PF00892"/>
    </source>
</evidence>